<dbReference type="PANTHER" id="PTHR39576:SF2">
    <property type="entry name" value="ATTACHING AND EFFACING PROTEIN HOMOLOG-RELATED"/>
    <property type="match status" value="1"/>
</dbReference>
<dbReference type="RefSeq" id="WP_350261451.1">
    <property type="nucleotide sequence ID" value="NZ_CP158292.1"/>
</dbReference>
<comment type="similarity">
    <text evidence="1">Belongs to the intimin/invasin family.</text>
</comment>
<dbReference type="SMART" id="SM00634">
    <property type="entry name" value="BID_1"/>
    <property type="match status" value="9"/>
</dbReference>
<dbReference type="FunFam" id="2.40.160.160:FF:000001">
    <property type="entry name" value="Intimin-like inverse autotransporter SinH"/>
    <property type="match status" value="1"/>
</dbReference>
<dbReference type="Gene3D" id="2.60.40.10">
    <property type="entry name" value="Immunoglobulins"/>
    <property type="match status" value="10"/>
</dbReference>
<dbReference type="Pfam" id="PF11924">
    <property type="entry name" value="IAT_beta"/>
    <property type="match status" value="1"/>
</dbReference>
<dbReference type="GO" id="GO:0009279">
    <property type="term" value="C:cell outer membrane"/>
    <property type="evidence" value="ECO:0007669"/>
    <property type="project" value="TreeGrafter"/>
</dbReference>
<dbReference type="PANTHER" id="PTHR39576">
    <property type="entry name" value="ATTACHING AND EFFACING PROTEIN HOMOLOG-RELATED-RELATED"/>
    <property type="match status" value="1"/>
</dbReference>
<dbReference type="SUPFAM" id="SSF49373">
    <property type="entry name" value="Invasin/intimin cell-adhesion fragments"/>
    <property type="match status" value="10"/>
</dbReference>
<dbReference type="Pfam" id="PF09134">
    <property type="entry name" value="Invasin_D3"/>
    <property type="match status" value="1"/>
</dbReference>
<evidence type="ECO:0000256" key="3">
    <source>
        <dbReference type="SAM" id="Phobius"/>
    </source>
</evidence>
<feature type="domain" description="Big-1" evidence="4">
    <location>
        <begin position="972"/>
        <end position="1063"/>
    </location>
</feature>
<feature type="domain" description="Big-1" evidence="4">
    <location>
        <begin position="771"/>
        <end position="862"/>
    </location>
</feature>
<dbReference type="InterPro" id="IPR038177">
    <property type="entry name" value="IAT_beta_sf"/>
</dbReference>
<dbReference type="InterPro" id="IPR051715">
    <property type="entry name" value="Intimin-Invasin_domain"/>
</dbReference>
<dbReference type="InterPro" id="IPR003535">
    <property type="entry name" value="Intimin/invasin_bac"/>
</dbReference>
<dbReference type="GO" id="GO:0007155">
    <property type="term" value="P:cell adhesion"/>
    <property type="evidence" value="ECO:0007669"/>
    <property type="project" value="InterPro"/>
</dbReference>
<dbReference type="InterPro" id="IPR013783">
    <property type="entry name" value="Ig-like_fold"/>
</dbReference>
<dbReference type="Pfam" id="PF02369">
    <property type="entry name" value="Big_1"/>
    <property type="match status" value="8"/>
</dbReference>
<evidence type="ECO:0000259" key="4">
    <source>
        <dbReference type="PROSITE" id="PS51127"/>
    </source>
</evidence>
<dbReference type="EMBL" id="CP158292">
    <property type="protein sequence ID" value="XBV45151.1"/>
    <property type="molecule type" value="Genomic_DNA"/>
</dbReference>
<keyword evidence="3" id="KW-1133">Transmembrane helix</keyword>
<proteinExistence type="inferred from homology"/>
<dbReference type="Gene3D" id="2.40.160.160">
    <property type="entry name" value="Inverse autotransporter, beta-domain"/>
    <property type="match status" value="1"/>
</dbReference>
<keyword evidence="3" id="KW-0472">Membrane</keyword>
<feature type="region of interest" description="Disordered" evidence="2">
    <location>
        <begin position="1324"/>
        <end position="1344"/>
    </location>
</feature>
<keyword evidence="3" id="KW-0812">Transmembrane</keyword>
<feature type="domain" description="Big-1" evidence="4">
    <location>
        <begin position="1167"/>
        <end position="1265"/>
    </location>
</feature>
<feature type="domain" description="Big-1" evidence="4">
    <location>
        <begin position="1275"/>
        <end position="1366"/>
    </location>
</feature>
<dbReference type="InterPro" id="IPR024519">
    <property type="entry name" value="IAT_beta"/>
</dbReference>
<dbReference type="InterPro" id="IPR008964">
    <property type="entry name" value="Invasin/intimin_cell_adhesion"/>
</dbReference>
<dbReference type="InterPro" id="IPR003344">
    <property type="entry name" value="Big_1_dom"/>
</dbReference>
<feature type="domain" description="Big-1" evidence="4">
    <location>
        <begin position="1073"/>
        <end position="1164"/>
    </location>
</feature>
<name>A0AAU7TWU8_9GAMM</name>
<feature type="domain" description="Big-1" evidence="4">
    <location>
        <begin position="567"/>
        <end position="660"/>
    </location>
</feature>
<accession>A0AAU7TWU8</accession>
<evidence type="ECO:0000313" key="5">
    <source>
        <dbReference type="EMBL" id="XBV45151.1"/>
    </source>
</evidence>
<evidence type="ECO:0000256" key="1">
    <source>
        <dbReference type="ARBA" id="ARBA00010116"/>
    </source>
</evidence>
<reference evidence="5" key="1">
    <citation type="submission" date="2024-06" db="EMBL/GenBank/DDBJ databases">
        <title>Multiomics insights into the TNT degradation mechanism by Pantoea sp. BJ2 isolated from an ammunition destruction site.</title>
        <authorList>
            <person name="Luo J."/>
        </authorList>
    </citation>
    <scope>NUCLEOTIDE SEQUENCE</scope>
    <source>
        <strain evidence="5">BJ2</strain>
    </source>
</reference>
<feature type="domain" description="Big-1" evidence="4">
    <location>
        <begin position="670"/>
        <end position="761"/>
    </location>
</feature>
<dbReference type="InterPro" id="IPR015217">
    <property type="entry name" value="Invasin_dom_3"/>
</dbReference>
<gene>
    <name evidence="5" type="ORF">AAF463_02105</name>
</gene>
<feature type="transmembrane region" description="Helical" evidence="3">
    <location>
        <begin position="21"/>
        <end position="40"/>
    </location>
</feature>
<organism evidence="5">
    <name type="scientific">Pantoea sp. BJ2</name>
    <dbReference type="NCBI Taxonomy" id="3141322"/>
    <lineage>
        <taxon>Bacteria</taxon>
        <taxon>Pseudomonadati</taxon>
        <taxon>Pseudomonadota</taxon>
        <taxon>Gammaproteobacteria</taxon>
        <taxon>Enterobacterales</taxon>
        <taxon>Erwiniaceae</taxon>
        <taxon>Pantoea</taxon>
    </lineage>
</organism>
<dbReference type="PROSITE" id="PS51127">
    <property type="entry name" value="BIG1"/>
    <property type="match status" value="8"/>
</dbReference>
<protein>
    <submittedName>
        <fullName evidence="5">Ig-like domain-containing protein</fullName>
    </submittedName>
</protein>
<feature type="domain" description="Big-1" evidence="4">
    <location>
        <begin position="872"/>
        <end position="962"/>
    </location>
</feature>
<dbReference type="PRINTS" id="PR01369">
    <property type="entry name" value="INTIMIN"/>
</dbReference>
<sequence length="1576" mass="162850">MDNTRSSASRADASSRWMRPLIFTQIAVQVGMALTPFWALSVEAAIRPGEETSLSSAAQQASGLAEAHQSGNLSGYLSQQVTGAAVGQAQEWLKQWGTARVELGTDEHFKPQTGSFDLLLPLNQTPDRLFFAQQGLRNKDGQFTGNLGLGQRHFTSRWMFGYNAFYDQNISRSHKRMGIGAEAWRDYLKLSGNGYYRLSSWRNSVDVEDYDARPANGFDLRAEAWLPVYPAIGGRFMYEKYYGEEVALFSKERRQSNPAAFTAGLSYTPVPLVSFTLDHKASGHQRESQLGLQFNYQLGQTLSSQLDPSAVNLNRTLAANRMALVERNNNIVLEYRKQELIQLGLPTEINGRSGKTVALNYKIISKYGLASIIWNDAAIVAAGGHIQDLGNNQYQIVLPRFIAGGHNRYTLSGVAIDTRNNRSKVSSTVVNVSSPAINASTSTLSASPATLLADGKATSQISILLRDENEQPVTDVAASIALSATELSNAPEKAGVGARPSTHAATAAAKTPVLSAVTEKGNGEYLATLTAGTRAADVKLSATIDTLQLSPLTIKQISDTGSATVADGDLRLTRDNVVANGSAIARAEARVTDAMGNPVAGVTVTFALSGSAQVAAGSSLTAISDDNGLVVIAFTDTAAETITVTASTANGSANALANFIADASTAALDRSNLTVDRTTAIANGSDSVTFSALIKDANGNPVPGVKLNWHSNGGALSAAVSQSGKNGIAIVTLKDTAAHDVQVQAQLGTQAAVDAPVISFTADAASATIDARDFIVDKTSAVADGSDLVTYTITVKDKNGNPLPAQVVNWQTSLGTLSQTTSVTGPDGKTQVTLTSTQMGQAGVSAALVGKPALSAVLVTFAADASSARIGSGDLTVDKTTIVSSGTDAARFTAVVKDANGNPVAHQQVNWTSNLGKLSDATSVTNVNGEATVTFTGTTVGSAQIIAAVNGNPANAPRVNIVADAASARLDSGDLTANKTSALANGSDSVSYTARVIDAAGNLVSGVTVGWSSDRGTLSSAASVTGPDGKATITLTSTAAGNAQVKAVVNSRAAVNAPVVDFKADAASASISDGDLTVNKTSITAGTLDMAIFRAVVKDAHGNPVANLPVSWATSGGTLSGTTSTTNTAGEATISLTATLAGTVQVNARVNSSAAVNAPPVTVTADTASAQIANGGVTADKVSAIANSGEKITYSATIKDAYGNPLSNLSVSWSTDRGNLAQNSSKTNVSGVATVTLSSTVLGAAIVTAQPGSGTAVAATAVEFTAESSSASLNAGDLIVDARQIPADNTSKATYTALVKDRYGNPVKGLLINWTTNFGQLNGQTQRTDDEGKSHNTLQSGAPGKGIVSVSVGANAPVTAPEVEFVVDSSTATITSMQTSKNAVYGFGGDNPVISVVVKNAQNQAVPNYKVNWSTDIGSIDSESFTDATGTATATLDSLHVNSNKRQGTVQALLANTSQKTISQTITPVYRAGNHQYLALAYDSTGVTPPVQEVRDFCNNMGAHLAGSAELAVFAQEGGDFVEARTLLTQSGFISTWYALSDSWKGLKGNFDSTLGTVGDIASKSTAPTVYIVCTR</sequence>
<evidence type="ECO:0000256" key="2">
    <source>
        <dbReference type="SAM" id="MobiDB-lite"/>
    </source>
</evidence>